<feature type="compositionally biased region" description="Basic and acidic residues" evidence="2">
    <location>
        <begin position="250"/>
        <end position="271"/>
    </location>
</feature>
<name>A0A433QVV2_9FUNG</name>
<dbReference type="Gene3D" id="1.25.40.20">
    <property type="entry name" value="Ankyrin repeat-containing domain"/>
    <property type="match status" value="1"/>
</dbReference>
<dbReference type="PANTHER" id="PTHR22677">
    <property type="entry name" value="ANKYRIN REPEAT DOMAIN-CONTAINING PROTEIN 60"/>
    <property type="match status" value="1"/>
</dbReference>
<proteinExistence type="predicted"/>
<feature type="repeat" description="ANK" evidence="1">
    <location>
        <begin position="170"/>
        <end position="202"/>
    </location>
</feature>
<dbReference type="SUPFAM" id="SSF48403">
    <property type="entry name" value="Ankyrin repeat"/>
    <property type="match status" value="1"/>
</dbReference>
<gene>
    <name evidence="3" type="ORF">BC938DRAFT_483130</name>
</gene>
<protein>
    <submittedName>
        <fullName evidence="3">Uncharacterized protein</fullName>
    </submittedName>
</protein>
<feature type="region of interest" description="Disordered" evidence="2">
    <location>
        <begin position="439"/>
        <end position="459"/>
    </location>
</feature>
<dbReference type="InterPro" id="IPR039323">
    <property type="entry name" value="ANKRD_45/46/60"/>
</dbReference>
<accession>A0A433QVV2</accession>
<feature type="compositionally biased region" description="Low complexity" evidence="2">
    <location>
        <begin position="400"/>
        <end position="411"/>
    </location>
</feature>
<dbReference type="EMBL" id="RBNJ01000824">
    <property type="protein sequence ID" value="RUS33951.1"/>
    <property type="molecule type" value="Genomic_DNA"/>
</dbReference>
<evidence type="ECO:0000313" key="4">
    <source>
        <dbReference type="Proteomes" id="UP000274822"/>
    </source>
</evidence>
<sequence>MSMSTPTPLARDLDHLSRTWFLACQALNTTLITTLLFQDDTEPSTLPTNASFLLRLTFPASRVCACFDQCIPLYERDSPPQQDALLRAHEARRVFGGSDDPPEVYMTGLQIALMSTCIANDPVLRRVWRDPEPYANRFKRREELKQGKREAVAEIIVATPPNLIDYPWGCNSTSLHLASFFGETSLCVALISRGADVNRVNDRGFTPLDCALATGHTETHSILKMFDTSKSVPKPVVMKPSMSMPTATKRGLDAKEHENPDATDKKGEEERDYQRQCRQKLMGTCICSGKNTMLTEDSAEVVEMDVDTSEPQAVRSGSISTTCSYSSTASDESATSFTPEHRAFGESIPQDDEDNVSPFDRLFIGTIHPQTSIPSRINAPTKPSSVPTQTGVVPTVERASISSSPLSSCGSLPATPPNEQGQDTVQIVGQAVARVICGQKEDTDERIGDGNEGTRVVES</sequence>
<evidence type="ECO:0000256" key="2">
    <source>
        <dbReference type="SAM" id="MobiDB-lite"/>
    </source>
</evidence>
<feature type="compositionally biased region" description="Basic and acidic residues" evidence="2">
    <location>
        <begin position="439"/>
        <end position="449"/>
    </location>
</feature>
<keyword evidence="4" id="KW-1185">Reference proteome</keyword>
<feature type="compositionally biased region" description="Low complexity" evidence="2">
    <location>
        <begin position="316"/>
        <end position="330"/>
    </location>
</feature>
<dbReference type="Pfam" id="PF13637">
    <property type="entry name" value="Ank_4"/>
    <property type="match status" value="1"/>
</dbReference>
<comment type="caution">
    <text evidence="3">The sequence shown here is derived from an EMBL/GenBank/DDBJ whole genome shotgun (WGS) entry which is preliminary data.</text>
</comment>
<dbReference type="PROSITE" id="PS50088">
    <property type="entry name" value="ANK_REPEAT"/>
    <property type="match status" value="1"/>
</dbReference>
<feature type="region of interest" description="Disordered" evidence="2">
    <location>
        <begin position="400"/>
        <end position="421"/>
    </location>
</feature>
<reference evidence="3 4" key="1">
    <citation type="journal article" date="2018" name="New Phytol.">
        <title>Phylogenomics of Endogonaceae and evolution of mycorrhizas within Mucoromycota.</title>
        <authorList>
            <person name="Chang Y."/>
            <person name="Desiro A."/>
            <person name="Na H."/>
            <person name="Sandor L."/>
            <person name="Lipzen A."/>
            <person name="Clum A."/>
            <person name="Barry K."/>
            <person name="Grigoriev I.V."/>
            <person name="Martin F.M."/>
            <person name="Stajich J.E."/>
            <person name="Smith M.E."/>
            <person name="Bonito G."/>
            <person name="Spatafora J.W."/>
        </authorList>
    </citation>
    <scope>NUCLEOTIDE SEQUENCE [LARGE SCALE GENOMIC DNA]</scope>
    <source>
        <strain evidence="3 4">AD002</strain>
    </source>
</reference>
<feature type="compositionally biased region" description="Polar residues" evidence="2">
    <location>
        <begin position="381"/>
        <end position="390"/>
    </location>
</feature>
<dbReference type="PROSITE" id="PS50297">
    <property type="entry name" value="ANK_REP_REGION"/>
    <property type="match status" value="1"/>
</dbReference>
<feature type="region of interest" description="Disordered" evidence="2">
    <location>
        <begin position="371"/>
        <end position="390"/>
    </location>
</feature>
<dbReference type="Proteomes" id="UP000274822">
    <property type="component" value="Unassembled WGS sequence"/>
</dbReference>
<evidence type="ECO:0000313" key="3">
    <source>
        <dbReference type="EMBL" id="RUS33951.1"/>
    </source>
</evidence>
<dbReference type="InterPro" id="IPR036770">
    <property type="entry name" value="Ankyrin_rpt-contain_sf"/>
</dbReference>
<evidence type="ECO:0000256" key="1">
    <source>
        <dbReference type="PROSITE-ProRule" id="PRU00023"/>
    </source>
</evidence>
<dbReference type="InterPro" id="IPR002110">
    <property type="entry name" value="Ankyrin_rpt"/>
</dbReference>
<feature type="region of interest" description="Disordered" evidence="2">
    <location>
        <begin position="308"/>
        <end position="336"/>
    </location>
</feature>
<organism evidence="3 4">
    <name type="scientific">Jimgerdemannia flammicorona</name>
    <dbReference type="NCBI Taxonomy" id="994334"/>
    <lineage>
        <taxon>Eukaryota</taxon>
        <taxon>Fungi</taxon>
        <taxon>Fungi incertae sedis</taxon>
        <taxon>Mucoromycota</taxon>
        <taxon>Mucoromycotina</taxon>
        <taxon>Endogonomycetes</taxon>
        <taxon>Endogonales</taxon>
        <taxon>Endogonaceae</taxon>
        <taxon>Jimgerdemannia</taxon>
    </lineage>
</organism>
<feature type="region of interest" description="Disordered" evidence="2">
    <location>
        <begin position="234"/>
        <end position="271"/>
    </location>
</feature>
<keyword evidence="1" id="KW-0040">ANK repeat</keyword>
<dbReference type="PANTHER" id="PTHR22677:SF4">
    <property type="entry name" value="USHER SYNDROME TYPE-1G PROTEIN-LIKE PROTEIN"/>
    <property type="match status" value="1"/>
</dbReference>
<dbReference type="AlphaFoldDB" id="A0A433QVV2"/>